<proteinExistence type="predicted"/>
<sequence length="125" mass="13965">MDRGRGLGVVRGTRVYFKGTIFFVTLIHQTSHIKPSHPTNTSTSITMAFTQEQIAYIKTKFDEVDTDKNGSITLDELTALLKTLGGGEFSAKISISQFDNNKDGRLTFDEFLEFAPTVADWNLQI</sequence>
<organism evidence="3 4">
    <name type="scientific">Linnemannia elongata AG-77</name>
    <dbReference type="NCBI Taxonomy" id="1314771"/>
    <lineage>
        <taxon>Eukaryota</taxon>
        <taxon>Fungi</taxon>
        <taxon>Fungi incertae sedis</taxon>
        <taxon>Mucoromycota</taxon>
        <taxon>Mortierellomycotina</taxon>
        <taxon>Mortierellomycetes</taxon>
        <taxon>Mortierellales</taxon>
        <taxon>Mortierellaceae</taxon>
        <taxon>Linnemannia</taxon>
    </lineage>
</organism>
<protein>
    <recommendedName>
        <fullName evidence="2">EF-hand domain-containing protein</fullName>
    </recommendedName>
</protein>
<evidence type="ECO:0000313" key="3">
    <source>
        <dbReference type="EMBL" id="OAQ24802.1"/>
    </source>
</evidence>
<keyword evidence="1" id="KW-0106">Calcium</keyword>
<dbReference type="EMBL" id="KV442087">
    <property type="protein sequence ID" value="OAQ24802.1"/>
    <property type="molecule type" value="Genomic_DNA"/>
</dbReference>
<dbReference type="GO" id="GO:0005509">
    <property type="term" value="F:calcium ion binding"/>
    <property type="evidence" value="ECO:0007669"/>
    <property type="project" value="InterPro"/>
</dbReference>
<dbReference type="SUPFAM" id="SSF47473">
    <property type="entry name" value="EF-hand"/>
    <property type="match status" value="1"/>
</dbReference>
<dbReference type="SMART" id="SM00054">
    <property type="entry name" value="EFh"/>
    <property type="match status" value="2"/>
</dbReference>
<evidence type="ECO:0000256" key="1">
    <source>
        <dbReference type="ARBA" id="ARBA00022837"/>
    </source>
</evidence>
<dbReference type="InterPro" id="IPR002048">
    <property type="entry name" value="EF_hand_dom"/>
</dbReference>
<reference evidence="3 4" key="1">
    <citation type="submission" date="2016-05" db="EMBL/GenBank/DDBJ databases">
        <title>Genome sequencing reveals origins of a unique bacterial endosymbiosis in the earliest lineages of terrestrial Fungi.</title>
        <authorList>
            <consortium name="DOE Joint Genome Institute"/>
            <person name="Uehling J."/>
            <person name="Gryganskyi A."/>
            <person name="Hameed K."/>
            <person name="Tschaplinski T."/>
            <person name="Misztal P."/>
            <person name="Wu S."/>
            <person name="Desiro A."/>
            <person name="Vande Pol N."/>
            <person name="Du Z.-Y."/>
            <person name="Zienkiewicz A."/>
            <person name="Zienkiewicz K."/>
            <person name="Morin E."/>
            <person name="Tisserant E."/>
            <person name="Splivallo R."/>
            <person name="Hainaut M."/>
            <person name="Henrissat B."/>
            <person name="Ohm R."/>
            <person name="Kuo A."/>
            <person name="Yan J."/>
            <person name="Lipzen A."/>
            <person name="Nolan M."/>
            <person name="Labutti K."/>
            <person name="Barry K."/>
            <person name="Goldstein A."/>
            <person name="Labbe J."/>
            <person name="Schadt C."/>
            <person name="Tuskan G."/>
            <person name="Grigoriev I."/>
            <person name="Martin F."/>
            <person name="Vilgalys R."/>
            <person name="Bonito G."/>
        </authorList>
    </citation>
    <scope>NUCLEOTIDE SEQUENCE [LARGE SCALE GENOMIC DNA]</scope>
    <source>
        <strain evidence="3 4">AG-77</strain>
    </source>
</reference>
<feature type="domain" description="EF-hand" evidence="2">
    <location>
        <begin position="52"/>
        <end position="87"/>
    </location>
</feature>
<accession>A0A197JHY5</accession>
<dbReference type="CDD" id="cd00051">
    <property type="entry name" value="EFh"/>
    <property type="match status" value="1"/>
</dbReference>
<dbReference type="OrthoDB" id="26525at2759"/>
<dbReference type="InterPro" id="IPR011992">
    <property type="entry name" value="EF-hand-dom_pair"/>
</dbReference>
<evidence type="ECO:0000259" key="2">
    <source>
        <dbReference type="PROSITE" id="PS50222"/>
    </source>
</evidence>
<dbReference type="Gene3D" id="1.10.238.10">
    <property type="entry name" value="EF-hand"/>
    <property type="match status" value="1"/>
</dbReference>
<evidence type="ECO:0000313" key="4">
    <source>
        <dbReference type="Proteomes" id="UP000078512"/>
    </source>
</evidence>
<dbReference type="InterPro" id="IPR018247">
    <property type="entry name" value="EF_Hand_1_Ca_BS"/>
</dbReference>
<dbReference type="PROSITE" id="PS00018">
    <property type="entry name" value="EF_HAND_1"/>
    <property type="match status" value="2"/>
</dbReference>
<gene>
    <name evidence="3" type="ORF">K457DRAFT_35599</name>
</gene>
<dbReference type="Pfam" id="PF13499">
    <property type="entry name" value="EF-hand_7"/>
    <property type="match status" value="1"/>
</dbReference>
<dbReference type="PROSITE" id="PS50222">
    <property type="entry name" value="EF_HAND_2"/>
    <property type="match status" value="2"/>
</dbReference>
<feature type="domain" description="EF-hand" evidence="2">
    <location>
        <begin position="95"/>
        <end position="121"/>
    </location>
</feature>
<name>A0A197JHY5_9FUNG</name>
<dbReference type="Proteomes" id="UP000078512">
    <property type="component" value="Unassembled WGS sequence"/>
</dbReference>
<dbReference type="STRING" id="1314771.A0A197JHY5"/>
<keyword evidence="4" id="KW-1185">Reference proteome</keyword>
<dbReference type="AlphaFoldDB" id="A0A197JHY5"/>